<reference evidence="2 3" key="1">
    <citation type="submission" date="2021-01" db="EMBL/GenBank/DDBJ databases">
        <authorList>
            <person name="Ruan W."/>
            <person name="Khan S.A."/>
            <person name="Jeon C.O."/>
        </authorList>
    </citation>
    <scope>NUCLEOTIDE SEQUENCE [LARGE SCALE GENOMIC DNA]</scope>
    <source>
        <strain evidence="2 3">R798</strain>
    </source>
</reference>
<feature type="transmembrane region" description="Helical" evidence="1">
    <location>
        <begin position="36"/>
        <end position="55"/>
    </location>
</feature>
<reference evidence="2 3" key="2">
    <citation type="submission" date="2021-08" db="EMBL/GenBank/DDBJ databases">
        <title>Massilia sp. R798.</title>
        <authorList>
            <person name="Baek J.H."/>
            <person name="Jung H.S."/>
            <person name="Kim K.R."/>
            <person name="Jeon C.O."/>
        </authorList>
    </citation>
    <scope>NUCLEOTIDE SEQUENCE [LARGE SCALE GENOMIC DNA]</scope>
    <source>
        <strain evidence="2 3">R798</strain>
    </source>
</reference>
<sequence>MTSLTFDTTEVFILSANPAVFSSAGSLALTEGWPSAALLPAFAVAAILVLLAAVAREAGLAAAVVFAAPPGAGATATASADLLAGFVSLPFMMPPPWNFNLSRWNRFVHTGNRDSLYQTLFQSADKDVFR</sequence>
<comment type="caution">
    <text evidence="2">The sequence shown here is derived from an EMBL/GenBank/DDBJ whole genome shotgun (WGS) entry which is preliminary data.</text>
</comment>
<proteinExistence type="predicted"/>
<evidence type="ECO:0000313" key="2">
    <source>
        <dbReference type="EMBL" id="MBZ2206015.1"/>
    </source>
</evidence>
<protein>
    <submittedName>
        <fullName evidence="2">Uncharacterized protein</fullName>
    </submittedName>
</protein>
<evidence type="ECO:0000313" key="3">
    <source>
        <dbReference type="Proteomes" id="UP000809349"/>
    </source>
</evidence>
<dbReference type="EMBL" id="JAFBIL020000001">
    <property type="protein sequence ID" value="MBZ2206015.1"/>
    <property type="molecule type" value="Genomic_DNA"/>
</dbReference>
<dbReference type="RefSeq" id="WP_223464812.1">
    <property type="nucleotide sequence ID" value="NZ_JAFBIL020000001.1"/>
</dbReference>
<accession>A0ABS7SJM2</accession>
<keyword evidence="1" id="KW-1133">Transmembrane helix</keyword>
<gene>
    <name evidence="2" type="ORF">I4X03_001940</name>
</gene>
<organism evidence="2 3">
    <name type="scientific">Massilia soli</name>
    <dbReference type="NCBI Taxonomy" id="2792854"/>
    <lineage>
        <taxon>Bacteria</taxon>
        <taxon>Pseudomonadati</taxon>
        <taxon>Pseudomonadota</taxon>
        <taxon>Betaproteobacteria</taxon>
        <taxon>Burkholderiales</taxon>
        <taxon>Oxalobacteraceae</taxon>
        <taxon>Telluria group</taxon>
        <taxon>Massilia</taxon>
    </lineage>
</organism>
<evidence type="ECO:0000256" key="1">
    <source>
        <dbReference type="SAM" id="Phobius"/>
    </source>
</evidence>
<name>A0ABS7SJM2_9BURK</name>
<keyword evidence="3" id="KW-1185">Reference proteome</keyword>
<keyword evidence="1" id="KW-0812">Transmembrane</keyword>
<dbReference type="Proteomes" id="UP000809349">
    <property type="component" value="Unassembled WGS sequence"/>
</dbReference>
<keyword evidence="1" id="KW-0472">Membrane</keyword>